<evidence type="ECO:0000313" key="2">
    <source>
        <dbReference type="Proteomes" id="UP000604737"/>
    </source>
</evidence>
<comment type="caution">
    <text evidence="1">The sequence shown here is derived from an EMBL/GenBank/DDBJ whole genome shotgun (WGS) entry which is preliminary data.</text>
</comment>
<accession>A0ABQ3H2Q7</accession>
<name>A0ABQ3H2Q7_9NEIS</name>
<proteinExistence type="predicted"/>
<keyword evidence="2" id="KW-1185">Reference proteome</keyword>
<sequence length="62" mass="6589">MVGFTLIKEATMPQTALRAFTTHAFTALTAILVYARCPELTLLAVVAGLLCYGIAHRGGAHD</sequence>
<dbReference type="EMBL" id="BMYO01000005">
    <property type="protein sequence ID" value="GHD62809.1"/>
    <property type="molecule type" value="Genomic_DNA"/>
</dbReference>
<protein>
    <submittedName>
        <fullName evidence="1">Uncharacterized protein</fullName>
    </submittedName>
</protein>
<dbReference type="Proteomes" id="UP000604737">
    <property type="component" value="Unassembled WGS sequence"/>
</dbReference>
<reference evidence="2" key="1">
    <citation type="journal article" date="2019" name="Int. J. Syst. Evol. Microbiol.">
        <title>The Global Catalogue of Microorganisms (GCM) 10K type strain sequencing project: providing services to taxonomists for standard genome sequencing and annotation.</title>
        <authorList>
            <consortium name="The Broad Institute Genomics Platform"/>
            <consortium name="The Broad Institute Genome Sequencing Center for Infectious Disease"/>
            <person name="Wu L."/>
            <person name="Ma J."/>
        </authorList>
    </citation>
    <scope>NUCLEOTIDE SEQUENCE [LARGE SCALE GENOMIC DNA]</scope>
    <source>
        <strain evidence="2">KCTC 23701</strain>
    </source>
</reference>
<evidence type="ECO:0000313" key="1">
    <source>
        <dbReference type="EMBL" id="GHD62809.1"/>
    </source>
</evidence>
<gene>
    <name evidence="1" type="ORF">GCM10007350_19070</name>
</gene>
<organism evidence="1 2">
    <name type="scientific">Jeongeupia chitinilytica</name>
    <dbReference type="NCBI Taxonomy" id="1041641"/>
    <lineage>
        <taxon>Bacteria</taxon>
        <taxon>Pseudomonadati</taxon>
        <taxon>Pseudomonadota</taxon>
        <taxon>Betaproteobacteria</taxon>
        <taxon>Neisseriales</taxon>
        <taxon>Chitinibacteraceae</taxon>
        <taxon>Jeongeupia</taxon>
    </lineage>
</organism>